<keyword evidence="3" id="KW-1185">Reference proteome</keyword>
<dbReference type="Proteomes" id="UP000182737">
    <property type="component" value="Unassembled WGS sequence"/>
</dbReference>
<feature type="signal peptide" evidence="1">
    <location>
        <begin position="1"/>
        <end position="20"/>
    </location>
</feature>
<dbReference type="EMBL" id="FORI01000007">
    <property type="protein sequence ID" value="SFI86457.1"/>
    <property type="molecule type" value="Genomic_DNA"/>
</dbReference>
<dbReference type="RefSeq" id="WP_143090539.1">
    <property type="nucleotide sequence ID" value="NZ_FORI01000007.1"/>
</dbReference>
<accession>A0A1I3LP20</accession>
<keyword evidence="1" id="KW-0732">Signal</keyword>
<evidence type="ECO:0000313" key="3">
    <source>
        <dbReference type="Proteomes" id="UP000182737"/>
    </source>
</evidence>
<sequence length="295" mass="32865">MKKIILITISCAVLASSLFAKSNSLLGNIEKLSNSLDKTEIKGVEGTIPEGKTLRGGVRLLLDIKPDASDTKVKAILPDVQSIDLLNDVYKIHMKVISKIAIGHSCEESWAAISKSENGFLVKIEKFKTYACNPDGSSVGDIRDMSAKYFDKLAQWYVDSLIELCTKTSEEDFAAADASMLTNLPYYCDVAKTAANKLKSKKWYNEHPIEGLPISGKYYFWGIDESKTPGFAYELKFAFVDKNLKSYFFSVLSNNDSYIDLKEDTAVNINGIIRSVSYSDFGNDYKVSDIVIEER</sequence>
<protein>
    <submittedName>
        <fullName evidence="2">Uncharacterized protein</fullName>
    </submittedName>
</protein>
<evidence type="ECO:0000256" key="1">
    <source>
        <dbReference type="SAM" id="SignalP"/>
    </source>
</evidence>
<proteinExistence type="predicted"/>
<name>A0A1I3LP20_9SPIR</name>
<feature type="chain" id="PRO_5010278664" evidence="1">
    <location>
        <begin position="21"/>
        <end position="295"/>
    </location>
</feature>
<organism evidence="2 3">
    <name type="scientific">Treponema bryantii</name>
    <dbReference type="NCBI Taxonomy" id="163"/>
    <lineage>
        <taxon>Bacteria</taxon>
        <taxon>Pseudomonadati</taxon>
        <taxon>Spirochaetota</taxon>
        <taxon>Spirochaetia</taxon>
        <taxon>Spirochaetales</taxon>
        <taxon>Treponemataceae</taxon>
        <taxon>Treponema</taxon>
    </lineage>
</organism>
<reference evidence="3" key="1">
    <citation type="submission" date="2016-10" db="EMBL/GenBank/DDBJ databases">
        <authorList>
            <person name="Varghese N."/>
            <person name="Submissions S."/>
        </authorList>
    </citation>
    <scope>NUCLEOTIDE SEQUENCE [LARGE SCALE GENOMIC DNA]</scope>
    <source>
        <strain evidence="3">XBD1002</strain>
    </source>
</reference>
<gene>
    <name evidence="2" type="ORF">SAMN04487775_107109</name>
</gene>
<evidence type="ECO:0000313" key="2">
    <source>
        <dbReference type="EMBL" id="SFI86457.1"/>
    </source>
</evidence>
<dbReference type="AlphaFoldDB" id="A0A1I3LP20"/>
<dbReference type="OrthoDB" id="9817796at2"/>